<reference evidence="4 5" key="1">
    <citation type="journal article" date="2013" name="Nature">
        <title>Insights into bilaterian evolution from three spiralian genomes.</title>
        <authorList>
            <person name="Simakov O."/>
            <person name="Marletaz F."/>
            <person name="Cho S.J."/>
            <person name="Edsinger-Gonzales E."/>
            <person name="Havlak P."/>
            <person name="Hellsten U."/>
            <person name="Kuo D.H."/>
            <person name="Larsson T."/>
            <person name="Lv J."/>
            <person name="Arendt D."/>
            <person name="Savage R."/>
            <person name="Osoegawa K."/>
            <person name="de Jong P."/>
            <person name="Grimwood J."/>
            <person name="Chapman J.A."/>
            <person name="Shapiro H."/>
            <person name="Aerts A."/>
            <person name="Otillar R.P."/>
            <person name="Terry A.Y."/>
            <person name="Boore J.L."/>
            <person name="Grigoriev I.V."/>
            <person name="Lindberg D.R."/>
            <person name="Seaver E.C."/>
            <person name="Weisblat D.A."/>
            <person name="Putnam N.H."/>
            <person name="Rokhsar D.S."/>
        </authorList>
    </citation>
    <scope>NUCLEOTIDE SEQUENCE [LARGE SCALE GENOMIC DNA]</scope>
</reference>
<dbReference type="GO" id="GO:0045595">
    <property type="term" value="P:regulation of cell differentiation"/>
    <property type="evidence" value="ECO:0007669"/>
    <property type="project" value="TreeGrafter"/>
</dbReference>
<gene>
    <name evidence="4" type="ORF">LOTGIDRAFT_236386</name>
</gene>
<keyword evidence="5" id="KW-1185">Reference proteome</keyword>
<dbReference type="AlphaFoldDB" id="V3ZI58"/>
<evidence type="ECO:0000256" key="2">
    <source>
        <dbReference type="ARBA" id="ARBA00023136"/>
    </source>
</evidence>
<dbReference type="Proteomes" id="UP000030746">
    <property type="component" value="Unassembled WGS sequence"/>
</dbReference>
<dbReference type="InterPro" id="IPR011993">
    <property type="entry name" value="PH-like_dom_sf"/>
</dbReference>
<name>V3ZI58_LOTGI</name>
<dbReference type="PANTHER" id="PTHR14309">
    <property type="entry name" value="EXPRESSED PROTEIN"/>
    <property type="match status" value="1"/>
</dbReference>
<comment type="subcellular location">
    <subcellularLocation>
        <location evidence="1">Membrane</location>
    </subcellularLocation>
</comment>
<dbReference type="PANTHER" id="PTHR14309:SF10">
    <property type="entry name" value="PH DOMAIN-CONTAINING PROTEIN"/>
    <property type="match status" value="1"/>
</dbReference>
<feature type="domain" description="PH" evidence="3">
    <location>
        <begin position="2"/>
        <end position="110"/>
    </location>
</feature>
<dbReference type="HOGENOM" id="CLU_1116820_0_0_1"/>
<dbReference type="GO" id="GO:0016020">
    <property type="term" value="C:membrane"/>
    <property type="evidence" value="ECO:0007669"/>
    <property type="project" value="UniProtKB-SubCell"/>
</dbReference>
<dbReference type="SUPFAM" id="SSF50729">
    <property type="entry name" value="PH domain-like"/>
    <property type="match status" value="1"/>
</dbReference>
<dbReference type="FunFam" id="2.30.29.30:FF:000073">
    <property type="entry name" value="Pleckstrin homology domain-containing family B member 2"/>
    <property type="match status" value="1"/>
</dbReference>
<evidence type="ECO:0000313" key="5">
    <source>
        <dbReference type="Proteomes" id="UP000030746"/>
    </source>
</evidence>
<dbReference type="EMBL" id="KB203567">
    <property type="protein sequence ID" value="ESO83877.1"/>
    <property type="molecule type" value="Genomic_DNA"/>
</dbReference>
<dbReference type="CTD" id="20250131"/>
<keyword evidence="2" id="KW-0472">Membrane</keyword>
<dbReference type="GeneID" id="20250131"/>
<dbReference type="OrthoDB" id="2157866at2759"/>
<organism evidence="4 5">
    <name type="scientific">Lottia gigantea</name>
    <name type="common">Giant owl limpet</name>
    <dbReference type="NCBI Taxonomy" id="225164"/>
    <lineage>
        <taxon>Eukaryota</taxon>
        <taxon>Metazoa</taxon>
        <taxon>Spiralia</taxon>
        <taxon>Lophotrochozoa</taxon>
        <taxon>Mollusca</taxon>
        <taxon>Gastropoda</taxon>
        <taxon>Patellogastropoda</taxon>
        <taxon>Lottioidea</taxon>
        <taxon>Lottiidae</taxon>
        <taxon>Lottia</taxon>
    </lineage>
</organism>
<dbReference type="PROSITE" id="PS50003">
    <property type="entry name" value="PH_DOMAIN"/>
    <property type="match status" value="1"/>
</dbReference>
<evidence type="ECO:0000259" key="3">
    <source>
        <dbReference type="PROSITE" id="PS50003"/>
    </source>
</evidence>
<evidence type="ECO:0000313" key="4">
    <source>
        <dbReference type="EMBL" id="ESO83877.1"/>
    </source>
</evidence>
<proteinExistence type="predicted"/>
<sequence>MPMELRAILEVPGGSVLHRWKSQWFVLDKLGDLRYFETPDHPVAEERLVVRAVVRQIRTGAECGSVSLPDNLSKASVMILDMNNGSHMTLCAETPDDMKAWHIALDEARTAYGPSPQQSVHAVGNATIINRPLTSTTVISGPGVYGGYGGYSGCYSGYPGRVLTTPGVTVIPAQPSVTCIPGGTTVVNAAPQQVVYMNRSPYYSRGLFGPYLWGVEVPPFSCGLDNLCSRTFNSPIKLAFQSKVTYAHQ</sequence>
<protein>
    <recommendedName>
        <fullName evidence="3">PH domain-containing protein</fullName>
    </recommendedName>
</protein>
<accession>V3ZI58</accession>
<evidence type="ECO:0000256" key="1">
    <source>
        <dbReference type="ARBA" id="ARBA00004370"/>
    </source>
</evidence>
<dbReference type="Gene3D" id="2.30.29.30">
    <property type="entry name" value="Pleckstrin-homology domain (PH domain)/Phosphotyrosine-binding domain (PTB)"/>
    <property type="match status" value="1"/>
</dbReference>
<dbReference type="OMA" id="YIGSEVM"/>
<dbReference type="InterPro" id="IPR001849">
    <property type="entry name" value="PH_domain"/>
</dbReference>
<dbReference type="KEGG" id="lgi:LOTGIDRAFT_236386"/>
<dbReference type="RefSeq" id="XP_009065453.1">
    <property type="nucleotide sequence ID" value="XM_009067205.1"/>
</dbReference>
<dbReference type="InterPro" id="IPR039680">
    <property type="entry name" value="PLEKHB1/2"/>
</dbReference>